<sequence>MTARGNPPFDTGSSSLSDECANSAITENSDALEIVS</sequence>
<evidence type="ECO:0000256" key="1">
    <source>
        <dbReference type="SAM" id="MobiDB-lite"/>
    </source>
</evidence>
<comment type="caution">
    <text evidence="2">The sequence shown here is derived from an EMBL/GenBank/DDBJ whole genome shotgun (WGS) entry which is preliminary data.</text>
</comment>
<reference evidence="2 3" key="1">
    <citation type="submission" date="2015-01" db="EMBL/GenBank/DDBJ databases">
        <title>Evolution of Trichinella species and genotypes.</title>
        <authorList>
            <person name="Korhonen P.K."/>
            <person name="Edoardo P."/>
            <person name="Giuseppe L.R."/>
            <person name="Gasser R.B."/>
        </authorList>
    </citation>
    <scope>NUCLEOTIDE SEQUENCE [LARGE SCALE GENOMIC DNA]</scope>
    <source>
        <strain evidence="2">ISS2496</strain>
    </source>
</reference>
<evidence type="ECO:0000313" key="3">
    <source>
        <dbReference type="Proteomes" id="UP000054783"/>
    </source>
</evidence>
<keyword evidence="3" id="KW-1185">Reference proteome</keyword>
<protein>
    <submittedName>
        <fullName evidence="2">Uncharacterized protein</fullName>
    </submittedName>
</protein>
<organism evidence="2 3">
    <name type="scientific">Trichinella patagoniensis</name>
    <dbReference type="NCBI Taxonomy" id="990121"/>
    <lineage>
        <taxon>Eukaryota</taxon>
        <taxon>Metazoa</taxon>
        <taxon>Ecdysozoa</taxon>
        <taxon>Nematoda</taxon>
        <taxon>Enoplea</taxon>
        <taxon>Dorylaimia</taxon>
        <taxon>Trichinellida</taxon>
        <taxon>Trichinellidae</taxon>
        <taxon>Trichinella</taxon>
    </lineage>
</organism>
<gene>
    <name evidence="2" type="ORF">T12_6240</name>
</gene>
<dbReference type="Proteomes" id="UP000054783">
    <property type="component" value="Unassembled WGS sequence"/>
</dbReference>
<name>A0A0V1ADV8_9BILA</name>
<proteinExistence type="predicted"/>
<dbReference type="EMBL" id="JYDQ01000009">
    <property type="protein sequence ID" value="KRY22403.1"/>
    <property type="molecule type" value="Genomic_DNA"/>
</dbReference>
<accession>A0A0V1ADV8</accession>
<dbReference type="AlphaFoldDB" id="A0A0V1ADV8"/>
<feature type="region of interest" description="Disordered" evidence="1">
    <location>
        <begin position="1"/>
        <end position="36"/>
    </location>
</feature>
<evidence type="ECO:0000313" key="2">
    <source>
        <dbReference type="EMBL" id="KRY22403.1"/>
    </source>
</evidence>